<sequence length="83" mass="9273">MSDITYRKHMDISETGNRFNDRAYPSIRSQGGQQPITVDTHRRTHAGVRALPQDTGIPKVQEPELIGDIIARMFVRCASSCSS</sequence>
<accession>A0ABW5KEN3</accession>
<comment type="caution">
    <text evidence="2">The sequence shown here is derived from an EMBL/GenBank/DDBJ whole genome shotgun (WGS) entry which is preliminary data.</text>
</comment>
<dbReference type="EMBL" id="JBHULR010000001">
    <property type="protein sequence ID" value="MFD2546470.1"/>
    <property type="molecule type" value="Genomic_DNA"/>
</dbReference>
<dbReference type="Proteomes" id="UP001597545">
    <property type="component" value="Unassembled WGS sequence"/>
</dbReference>
<name>A0ABW5KEN3_9SPHI</name>
<keyword evidence="3" id="KW-1185">Reference proteome</keyword>
<evidence type="ECO:0000256" key="1">
    <source>
        <dbReference type="SAM" id="MobiDB-lite"/>
    </source>
</evidence>
<organism evidence="2 3">
    <name type="scientific">Sphingobacterium suaedae</name>
    <dbReference type="NCBI Taxonomy" id="1686402"/>
    <lineage>
        <taxon>Bacteria</taxon>
        <taxon>Pseudomonadati</taxon>
        <taxon>Bacteroidota</taxon>
        <taxon>Sphingobacteriia</taxon>
        <taxon>Sphingobacteriales</taxon>
        <taxon>Sphingobacteriaceae</taxon>
        <taxon>Sphingobacterium</taxon>
    </lineage>
</organism>
<feature type="compositionally biased region" description="Polar residues" evidence="1">
    <location>
        <begin position="27"/>
        <end position="37"/>
    </location>
</feature>
<gene>
    <name evidence="2" type="ORF">ACFSR5_02290</name>
</gene>
<reference evidence="3" key="1">
    <citation type="journal article" date="2019" name="Int. J. Syst. Evol. Microbiol.">
        <title>The Global Catalogue of Microorganisms (GCM) 10K type strain sequencing project: providing services to taxonomists for standard genome sequencing and annotation.</title>
        <authorList>
            <consortium name="The Broad Institute Genomics Platform"/>
            <consortium name="The Broad Institute Genome Sequencing Center for Infectious Disease"/>
            <person name="Wu L."/>
            <person name="Ma J."/>
        </authorList>
    </citation>
    <scope>NUCLEOTIDE SEQUENCE [LARGE SCALE GENOMIC DNA]</scope>
    <source>
        <strain evidence="3">KCTC 42662</strain>
    </source>
</reference>
<feature type="region of interest" description="Disordered" evidence="1">
    <location>
        <begin position="15"/>
        <end position="38"/>
    </location>
</feature>
<protein>
    <submittedName>
        <fullName evidence="2">Uncharacterized protein</fullName>
    </submittedName>
</protein>
<evidence type="ECO:0000313" key="3">
    <source>
        <dbReference type="Proteomes" id="UP001597545"/>
    </source>
</evidence>
<evidence type="ECO:0000313" key="2">
    <source>
        <dbReference type="EMBL" id="MFD2546470.1"/>
    </source>
</evidence>
<dbReference type="RefSeq" id="WP_380900288.1">
    <property type="nucleotide sequence ID" value="NZ_JBHUEG010000002.1"/>
</dbReference>
<proteinExistence type="predicted"/>